<name>A0AA91IBI6_VARPD</name>
<dbReference type="Proteomes" id="UP000077852">
    <property type="component" value="Unassembled WGS sequence"/>
</dbReference>
<proteinExistence type="predicted"/>
<dbReference type="AlphaFoldDB" id="A0AA91IBI6"/>
<evidence type="ECO:0000313" key="2">
    <source>
        <dbReference type="Proteomes" id="UP000077852"/>
    </source>
</evidence>
<sequence length="708" mass="73799">MPAFIQKIPVALSAVTLALLGACGGGGGGGGGIGGLPVSLGGGQQPAAPAADTTAPATTLSGTVATGAAFADAALTVFDQTGAKVCEVKVSAEGAYSCTLPAGTKAPLVIQAVRDDLTLYSTTASTATGTTNVTPLTTIVVAQLAPNGDPSKLAAAIQADPGAVTAGAITDQVKKLVSALQPLLDALNMSIDPMSGEFKANGTGQDRVLDTINVSVRPDGAAANIEITVKAQPAGDDSPPVSIVFRSGDAIIAPLPAVDAAALVQPPTPAMVQELLERINACYALPLAQRVDSTINSDGNAFGTAANVVAPACRSLFVDDNPASYVSAGGATIGRDSSGARRPFESLFRTGPTNLKHDRGNFEYFYPNGDIALTYRWTDVVGNTDNDVFNAKIVGGALKLTGSSNPYRAFVRPQLEMKDYLKHPNLVYRSTGYALNVDNVLEQGSSKFSKVVVTSSALGDRELVLVPRTGLSTLVLTSDGTATGSPLSSSAWRMATRFADLAQQGDPSSFETGNLFASPQFTDTQLRAIPDQTVWRLEFFHAAGGSNVVQYVRTFSRAPSMAEAVQVPLVELAPALRAELLQETQGVDRGIVFPAPIPSDPGANNIDFSAEGNLDGWVVPEGALAPTTFIASGRGPNNNRFNDSVTLRTTARKAVIYCQPVNTPSDNHCTQVGPNAYQYAQNSSVSTFIFTARTARQVDQRKSFEVWR</sequence>
<feature type="non-terminal residue" evidence="1">
    <location>
        <position position="708"/>
    </location>
</feature>
<comment type="caution">
    <text evidence="1">The sequence shown here is derived from an EMBL/GenBank/DDBJ whole genome shotgun (WGS) entry which is preliminary data.</text>
</comment>
<organism evidence="1 2">
    <name type="scientific">Variovorax paradoxus</name>
    <dbReference type="NCBI Taxonomy" id="34073"/>
    <lineage>
        <taxon>Bacteria</taxon>
        <taxon>Pseudomonadati</taxon>
        <taxon>Pseudomonadota</taxon>
        <taxon>Betaproteobacteria</taxon>
        <taxon>Burkholderiales</taxon>
        <taxon>Comamonadaceae</taxon>
        <taxon>Variovorax</taxon>
    </lineage>
</organism>
<evidence type="ECO:0000313" key="1">
    <source>
        <dbReference type="EMBL" id="OAK64762.1"/>
    </source>
</evidence>
<dbReference type="EMBL" id="LVHG01000036">
    <property type="protein sequence ID" value="OAK64762.1"/>
    <property type="molecule type" value="Genomic_DNA"/>
</dbReference>
<gene>
    <name evidence="1" type="ORF">A3K87_13140</name>
</gene>
<dbReference type="PROSITE" id="PS51257">
    <property type="entry name" value="PROKAR_LIPOPROTEIN"/>
    <property type="match status" value="1"/>
</dbReference>
<reference evidence="1 2" key="1">
    <citation type="submission" date="2016-03" db="EMBL/GenBank/DDBJ databases">
        <title>Genome sequence of Variovorax paradoxus KB5.</title>
        <authorList>
            <person name="Jeong H."/>
            <person name="Hong C.E."/>
            <person name="Jo S.H."/>
            <person name="Park J.M."/>
        </authorList>
    </citation>
    <scope>NUCLEOTIDE SEQUENCE [LARGE SCALE GENOMIC DNA]</scope>
    <source>
        <strain evidence="1 2">KB5</strain>
    </source>
</reference>
<protein>
    <recommendedName>
        <fullName evidence="3">Carboxypeptidase regulatory-like domain-containing protein</fullName>
    </recommendedName>
</protein>
<accession>A0AA91IBI6</accession>
<dbReference type="RefSeq" id="WP_081267458.1">
    <property type="nucleotide sequence ID" value="NZ_LVHG01000036.1"/>
</dbReference>
<evidence type="ECO:0008006" key="3">
    <source>
        <dbReference type="Google" id="ProtNLM"/>
    </source>
</evidence>